<dbReference type="GO" id="GO:0000287">
    <property type="term" value="F:magnesium ion binding"/>
    <property type="evidence" value="ECO:0007669"/>
    <property type="project" value="InterPro"/>
</dbReference>
<feature type="region of interest" description="Disordered" evidence="16">
    <location>
        <begin position="20"/>
        <end position="41"/>
    </location>
</feature>
<evidence type="ECO:0000256" key="4">
    <source>
        <dbReference type="ARBA" id="ARBA00022527"/>
    </source>
</evidence>
<name>A0A0T6B8W4_9SCAR</name>
<dbReference type="InterPro" id="IPR008271">
    <property type="entry name" value="Ser/Thr_kinase_AS"/>
</dbReference>
<dbReference type="Pfam" id="PF00433">
    <property type="entry name" value="Pkinase_C"/>
    <property type="match status" value="1"/>
</dbReference>
<feature type="binding site" evidence="14 15">
    <location>
        <position position="443"/>
    </location>
    <ligand>
        <name>ATP</name>
        <dbReference type="ChEBI" id="CHEBI:30616"/>
    </ligand>
</feature>
<dbReference type="PROSITE" id="PS00108">
    <property type="entry name" value="PROTEIN_KINASE_ST"/>
    <property type="match status" value="2"/>
</dbReference>
<feature type="active site" description="Proton acceptor" evidence="13">
    <location>
        <position position="187"/>
    </location>
</feature>
<keyword evidence="9" id="KW-0418">Kinase</keyword>
<dbReference type="PROSITE" id="PS50011">
    <property type="entry name" value="PROTEIN_KINASE_DOM"/>
    <property type="match status" value="2"/>
</dbReference>
<evidence type="ECO:0000256" key="3">
    <source>
        <dbReference type="ARBA" id="ARBA00012513"/>
    </source>
</evidence>
<evidence type="ECO:0000256" key="2">
    <source>
        <dbReference type="ARBA" id="ARBA00009804"/>
    </source>
</evidence>
<accession>A0A0T6B8W4</accession>
<dbReference type="FunFam" id="3.30.200.20:FF:000013">
    <property type="entry name" value="Ribosomal protein S6 kinase"/>
    <property type="match status" value="1"/>
</dbReference>
<dbReference type="SMART" id="SM00220">
    <property type="entry name" value="S_TKc"/>
    <property type="match status" value="2"/>
</dbReference>
<evidence type="ECO:0000256" key="5">
    <source>
        <dbReference type="ARBA" id="ARBA00022553"/>
    </source>
</evidence>
<feature type="compositionally biased region" description="Acidic residues" evidence="16">
    <location>
        <begin position="26"/>
        <end position="38"/>
    </location>
</feature>
<keyword evidence="7" id="KW-0677">Repeat</keyword>
<evidence type="ECO:0000256" key="1">
    <source>
        <dbReference type="ARBA" id="ARBA00001946"/>
    </source>
</evidence>
<dbReference type="Proteomes" id="UP000051574">
    <property type="component" value="Unassembled WGS sequence"/>
</dbReference>
<dbReference type="AlphaFoldDB" id="A0A0T6B8W4"/>
<feature type="active site" description="Proton acceptor" evidence="13">
    <location>
        <position position="531"/>
    </location>
</feature>
<reference evidence="19 20" key="1">
    <citation type="submission" date="2015-09" db="EMBL/GenBank/DDBJ databases">
        <title>Draft genome of the scarab beetle Oryctes borbonicus.</title>
        <authorList>
            <person name="Meyer J.M."/>
            <person name="Markov G.V."/>
            <person name="Baskaran P."/>
            <person name="Herrmann M."/>
            <person name="Sommer R.J."/>
            <person name="Roedelsperger C."/>
        </authorList>
    </citation>
    <scope>NUCLEOTIDE SEQUENCE [LARGE SCALE GENOMIC DNA]</scope>
    <source>
        <strain evidence="19">OB123</strain>
        <tissue evidence="19">Whole animal</tissue>
    </source>
</reference>
<feature type="domain" description="AGC-kinase C-terminal" evidence="18">
    <location>
        <begin position="321"/>
        <end position="391"/>
    </location>
</feature>
<evidence type="ECO:0000256" key="14">
    <source>
        <dbReference type="PIRSR" id="PIRSR000606-51"/>
    </source>
</evidence>
<dbReference type="SMART" id="SM00133">
    <property type="entry name" value="S_TK_X"/>
    <property type="match status" value="1"/>
</dbReference>
<evidence type="ECO:0000256" key="8">
    <source>
        <dbReference type="ARBA" id="ARBA00022741"/>
    </source>
</evidence>
<dbReference type="GO" id="GO:0035556">
    <property type="term" value="P:intracellular signal transduction"/>
    <property type="evidence" value="ECO:0007669"/>
    <property type="project" value="InterPro"/>
</dbReference>
<dbReference type="PIRSF" id="PIRSF000606">
    <property type="entry name" value="Ribsml_S6_kin_2"/>
    <property type="match status" value="1"/>
</dbReference>
<keyword evidence="10 14" id="KW-0067">ATP-binding</keyword>
<keyword evidence="6 19" id="KW-0808">Transferase</keyword>
<feature type="binding site" evidence="14">
    <location>
        <begin position="420"/>
        <end position="428"/>
    </location>
    <ligand>
        <name>ATP</name>
        <dbReference type="ChEBI" id="CHEBI:30616"/>
    </ligand>
</feature>
<evidence type="ECO:0000313" key="20">
    <source>
        <dbReference type="Proteomes" id="UP000051574"/>
    </source>
</evidence>
<dbReference type="InterPro" id="IPR017441">
    <property type="entry name" value="Protein_kinase_ATP_BS"/>
</dbReference>
<dbReference type="InterPro" id="IPR017892">
    <property type="entry name" value="Pkinase_C"/>
</dbReference>
<evidence type="ECO:0000256" key="9">
    <source>
        <dbReference type="ARBA" id="ARBA00022777"/>
    </source>
</evidence>
<evidence type="ECO:0000256" key="16">
    <source>
        <dbReference type="SAM" id="MobiDB-lite"/>
    </source>
</evidence>
<dbReference type="GO" id="GO:0004674">
    <property type="term" value="F:protein serine/threonine kinase activity"/>
    <property type="evidence" value="ECO:0007669"/>
    <property type="project" value="UniProtKB-KW"/>
</dbReference>
<keyword evidence="4" id="KW-0723">Serine/threonine-protein kinase</keyword>
<evidence type="ECO:0000256" key="13">
    <source>
        <dbReference type="PIRSR" id="PIRSR000606-50"/>
    </source>
</evidence>
<comment type="caution">
    <text evidence="19">The sequence shown here is derived from an EMBL/GenBank/DDBJ whole genome shotgun (WGS) entry which is preliminary data.</text>
</comment>
<dbReference type="FunFam" id="1.10.510.10:FF:000010">
    <property type="entry name" value="Ribosomal protein S6 kinase"/>
    <property type="match status" value="1"/>
</dbReference>
<dbReference type="InterPro" id="IPR000719">
    <property type="entry name" value="Prot_kinase_dom"/>
</dbReference>
<evidence type="ECO:0000256" key="6">
    <source>
        <dbReference type="ARBA" id="ARBA00022679"/>
    </source>
</evidence>
<dbReference type="InterPro" id="IPR016239">
    <property type="entry name" value="Ribosomal_S6_kinase_II"/>
</dbReference>
<feature type="binding site" evidence="14">
    <location>
        <begin position="68"/>
        <end position="76"/>
    </location>
    <ligand>
        <name>ATP</name>
        <dbReference type="ChEBI" id="CHEBI:30616"/>
    </ligand>
</feature>
<evidence type="ECO:0000256" key="15">
    <source>
        <dbReference type="PROSITE-ProRule" id="PRU10141"/>
    </source>
</evidence>
<gene>
    <name evidence="19" type="ORF">AMK59_4284</name>
</gene>
<comment type="catalytic activity">
    <reaction evidence="11">
        <text>L-threonyl-[protein] + ATP = O-phospho-L-threonyl-[protein] + ADP + H(+)</text>
        <dbReference type="Rhea" id="RHEA:46608"/>
        <dbReference type="Rhea" id="RHEA-COMP:11060"/>
        <dbReference type="Rhea" id="RHEA-COMP:11605"/>
        <dbReference type="ChEBI" id="CHEBI:15378"/>
        <dbReference type="ChEBI" id="CHEBI:30013"/>
        <dbReference type="ChEBI" id="CHEBI:30616"/>
        <dbReference type="ChEBI" id="CHEBI:61977"/>
        <dbReference type="ChEBI" id="CHEBI:456216"/>
        <dbReference type="EC" id="2.7.11.1"/>
    </reaction>
</comment>
<organism evidence="19 20">
    <name type="scientific">Oryctes borbonicus</name>
    <dbReference type="NCBI Taxonomy" id="1629725"/>
    <lineage>
        <taxon>Eukaryota</taxon>
        <taxon>Metazoa</taxon>
        <taxon>Ecdysozoa</taxon>
        <taxon>Arthropoda</taxon>
        <taxon>Hexapoda</taxon>
        <taxon>Insecta</taxon>
        <taxon>Pterygota</taxon>
        <taxon>Neoptera</taxon>
        <taxon>Endopterygota</taxon>
        <taxon>Coleoptera</taxon>
        <taxon>Polyphaga</taxon>
        <taxon>Scarabaeiformia</taxon>
        <taxon>Scarabaeidae</taxon>
        <taxon>Dynastinae</taxon>
        <taxon>Oryctes</taxon>
    </lineage>
</organism>
<dbReference type="SUPFAM" id="SSF56112">
    <property type="entry name" value="Protein kinase-like (PK-like)"/>
    <property type="match status" value="2"/>
</dbReference>
<keyword evidence="5" id="KW-0597">Phosphoprotein</keyword>
<keyword evidence="20" id="KW-1185">Reference proteome</keyword>
<evidence type="ECO:0000256" key="12">
    <source>
        <dbReference type="ARBA" id="ARBA00048679"/>
    </source>
</evidence>
<comment type="similarity">
    <text evidence="2">Belongs to the protein kinase superfamily. AGC Ser/Thr protein kinase family. S6 kinase subfamily.</text>
</comment>
<evidence type="ECO:0000259" key="18">
    <source>
        <dbReference type="PROSITE" id="PS51285"/>
    </source>
</evidence>
<dbReference type="PROSITE" id="PS00107">
    <property type="entry name" value="PROTEIN_KINASE_ATP"/>
    <property type="match status" value="2"/>
</dbReference>
<dbReference type="CDD" id="cd05582">
    <property type="entry name" value="STKc_RSK_N"/>
    <property type="match status" value="1"/>
</dbReference>
<evidence type="ECO:0000313" key="19">
    <source>
        <dbReference type="EMBL" id="KRT83791.1"/>
    </source>
</evidence>
<dbReference type="GO" id="GO:0106310">
    <property type="term" value="F:protein serine kinase activity"/>
    <property type="evidence" value="ECO:0007669"/>
    <property type="project" value="RHEA"/>
</dbReference>
<dbReference type="PANTHER" id="PTHR24351">
    <property type="entry name" value="RIBOSOMAL PROTEIN S6 KINASE"/>
    <property type="match status" value="1"/>
</dbReference>
<dbReference type="Pfam" id="PF00069">
    <property type="entry name" value="Pkinase"/>
    <property type="match status" value="2"/>
</dbReference>
<proteinExistence type="inferred from homology"/>
<protein>
    <recommendedName>
        <fullName evidence="3">non-specific serine/threonine protein kinase</fullName>
        <ecNumber evidence="3">2.7.11.1</ecNumber>
    </recommendedName>
</protein>
<evidence type="ECO:0000256" key="7">
    <source>
        <dbReference type="ARBA" id="ARBA00022737"/>
    </source>
</evidence>
<dbReference type="Gene3D" id="1.10.510.10">
    <property type="entry name" value="Transferase(Phosphotransferase) domain 1"/>
    <property type="match status" value="2"/>
</dbReference>
<dbReference type="InterPro" id="IPR041906">
    <property type="entry name" value="RSK_N"/>
</dbReference>
<comment type="cofactor">
    <cofactor evidence="1">
        <name>Mg(2+)</name>
        <dbReference type="ChEBI" id="CHEBI:18420"/>
    </cofactor>
</comment>
<dbReference type="InterPro" id="IPR011009">
    <property type="entry name" value="Kinase-like_dom_sf"/>
</dbReference>
<dbReference type="OrthoDB" id="63267at2759"/>
<dbReference type="PROSITE" id="PS51285">
    <property type="entry name" value="AGC_KINASE_CTER"/>
    <property type="match status" value="1"/>
</dbReference>
<comment type="catalytic activity">
    <reaction evidence="12">
        <text>L-seryl-[protein] + ATP = O-phospho-L-seryl-[protein] + ADP + H(+)</text>
        <dbReference type="Rhea" id="RHEA:17989"/>
        <dbReference type="Rhea" id="RHEA-COMP:9863"/>
        <dbReference type="Rhea" id="RHEA-COMP:11604"/>
        <dbReference type="ChEBI" id="CHEBI:15378"/>
        <dbReference type="ChEBI" id="CHEBI:29999"/>
        <dbReference type="ChEBI" id="CHEBI:30616"/>
        <dbReference type="ChEBI" id="CHEBI:83421"/>
        <dbReference type="ChEBI" id="CHEBI:456216"/>
        <dbReference type="EC" id="2.7.11.1"/>
    </reaction>
</comment>
<feature type="domain" description="Protein kinase" evidence="17">
    <location>
        <begin position="62"/>
        <end position="320"/>
    </location>
</feature>
<dbReference type="InterPro" id="IPR000961">
    <property type="entry name" value="AGC-kinase_C"/>
</dbReference>
<feature type="binding site" evidence="14 15">
    <location>
        <position position="94"/>
    </location>
    <ligand>
        <name>ATP</name>
        <dbReference type="ChEBI" id="CHEBI:30616"/>
    </ligand>
</feature>
<evidence type="ECO:0000256" key="11">
    <source>
        <dbReference type="ARBA" id="ARBA00047899"/>
    </source>
</evidence>
<evidence type="ECO:0000256" key="10">
    <source>
        <dbReference type="ARBA" id="ARBA00022840"/>
    </source>
</evidence>
<dbReference type="GO" id="GO:0005524">
    <property type="term" value="F:ATP binding"/>
    <property type="evidence" value="ECO:0007669"/>
    <property type="project" value="UniProtKB-UniRule"/>
</dbReference>
<dbReference type="EC" id="2.7.11.1" evidence="3"/>
<dbReference type="EMBL" id="LJIG01009082">
    <property type="protein sequence ID" value="KRT83791.1"/>
    <property type="molecule type" value="Genomic_DNA"/>
</dbReference>
<sequence>MANTTRRLRAIGVSRSLRIVSSQSGDGDDVPTNEDGPGEGEHEIELGEIVRNGHDKTDPSQFVLLKVLGEGSFGKVFLVQKMVGADAGTLYAMKVLKKATLKVRDRHRTKMERNILVDVEHPFIVKLHYAFQTEGKLYLILDFLRGGDLFSRLSKEVMFTEEDVKFYLAELALALNHLHYLGIIYRDLKPENVLLDSDGHIALTDFGLSKQPIEEGKAYSFCGTVEYMAPEVVNRKGHTFAADWWSFGVLMYEMLTGSLPFQGPTRRDTMTQILKAKLGMPANLSTEAQSLLRALFKRNPANRLGAGPGGVEDLKRHEFFATIDWEALLSKRIKIPFKPAVPAPGNDAYYFDSEFTSKTPKDSPGVPASANAHELFKGFSFVAPCLLDGNVVAKKNDMPQKALCTSANNFFEEYELLKILGTGSYSVCKLARHKATGQQYAVKIINKASCDCLEEVEILLRYGHHPGIVSLKGVYEEAGEVYLVLQLLQGRDLLDYMIARKRLPENEAAAILKTLAETVAFLHENGVVHRDLKPANILFASGDRTPESVTICDMGFAKQVLKWTLIKCEELRWVIFYSYVPKTVC</sequence>
<keyword evidence="8 14" id="KW-0547">Nucleotide-binding</keyword>
<feature type="domain" description="Protein kinase" evidence="17">
    <location>
        <begin position="414"/>
        <end position="585"/>
    </location>
</feature>
<dbReference type="Gene3D" id="3.30.200.20">
    <property type="entry name" value="Phosphorylase Kinase, domain 1"/>
    <property type="match status" value="2"/>
</dbReference>
<evidence type="ECO:0000259" key="17">
    <source>
        <dbReference type="PROSITE" id="PS50011"/>
    </source>
</evidence>